<feature type="domain" description="ASPIC/UnbV" evidence="4">
    <location>
        <begin position="450"/>
        <end position="518"/>
    </location>
</feature>
<dbReference type="RefSeq" id="WP_073120004.1">
    <property type="nucleotide sequence ID" value="NZ_BMEN01000003.1"/>
</dbReference>
<dbReference type="PANTHER" id="PTHR16026:SF0">
    <property type="entry name" value="CARTILAGE ACIDIC PROTEIN 1"/>
    <property type="match status" value="1"/>
</dbReference>
<dbReference type="InterPro" id="IPR013517">
    <property type="entry name" value="FG-GAP"/>
</dbReference>
<dbReference type="Pfam" id="PF07593">
    <property type="entry name" value="UnbV_ASPIC"/>
    <property type="match status" value="1"/>
</dbReference>
<feature type="region of interest" description="Disordered" evidence="2">
    <location>
        <begin position="879"/>
        <end position="902"/>
    </location>
</feature>
<dbReference type="InterPro" id="IPR028994">
    <property type="entry name" value="Integrin_alpha_N"/>
</dbReference>
<evidence type="ECO:0000259" key="5">
    <source>
        <dbReference type="Pfam" id="PF18962"/>
    </source>
</evidence>
<protein>
    <submittedName>
        <fullName evidence="7">Por secretion system C-terminal sorting domain-containing protein</fullName>
    </submittedName>
</protein>
<name>A0A1M5V3D6_9FLAO</name>
<keyword evidence="3" id="KW-0472">Membrane</keyword>
<sequence length="1359" mass="153125">MLNKKFLKCYFIILIYGILISRFSLKAQTFERIEIESGLSTLEENNGVSVADYDKDNDLDIFVVAKAKDKDGVEISHSKLFRNNNDGTFTDVTESSGIINLLLKSENTKSFESSIKGDKHGAFWGDYDNDGYPDIFFTNSNKNLLFHNKGNGTFIDVTENAGIKKYDSCDSTGATWFDYNKDGFLDLYICDWSKDCDGNSLYKNNGDGTFTNVSNIFKGILDDKFAFLAFPFDFNNDGWLDLLVANDSQAETNELFINNQGTGFTEQAEAYNLDNSKNDMGVAIGDYNNDGNFDFYITAIFNNTFYKKTAKAKYTDIAESLGVKNTGWAWDVNFSDFDLDRDEDLFVVNGYKYGNISNQKNVYFENLYIDNNGVEGFIDSSEKTKLDALTISVGAAVFDYDNDGDLDLFVTNNDSPSYFYENKIRDFTQEKNNLHWLKIKLQGTVSNRDAIGTTISIKTHEGSDGILHRYYTGIGFISQSLQPVHFGLGKQTKVLELKISWPSGLVEIYKNLPVDKTILAIENNGFSVLESEPSVKIYGCTDPYSCNYNPNATISSGSCNYLEPDEISGNTNPKNNSIEIYTYPSGINSDLNWDVSGGQIIEEINNSIKIKWGAQNQGTISLIENNGQCHSEKIELNISLSEDGADIDKNKPSVARVWNEALLEGIRKDYARPTVHARNLFHTSIAMYDAWAVFDDNAETYLLGKQVHNFNNVFNGFTPSEDIEISRHKAISYAAYRLLTHRFKNSPNKLKTQEVFNSTMDELGYDKTITSVDYSDGDGAALGNFIAQIIINYGFTDGSNEINQYKNSYYEPVNEPLNLLAPDDISNINPNRWQPLKFNSFIDQSGNIITGTTPSFLGPEWGKVLPFALKEDDQKNYQRSGNTYSVYDDPGPPPYLNTTESTSESDSYKWAFALVSKWGAQLDPKDGVIWDISPKSIGNIDLKDFPSTYSEYPNFYKEIDGGDIGKGHALNPYTNQPYKTQLVHRADYARVLAEFWADGPDSETPPGHWFTILNYINDNPLLEKKFKGKGDVLSNLEWDVKSYFILGGAMHDSAISAWGIKGWYDYIRPISAIRYMAKKGQSSDPSLENYNVAGIPLDERYIEIITENDPLVGANNENLGKIKLYSWKGHDYINNPEVDEAGVGWILAENWWPYQRPTFVTPPFAGYVSGHSTYSRAAAEVLTLLTGNAYFPGGYGEFLARKNDFLVFEEGPSQDIKLQWATYRDASDQCSLSRIWGGIHPPIDDIPGRIIGEKIGVNTFNFATQYFNNQQEFPEDDSMILNAYPNPVSDELVINIREKFGRIKSTKKISFYNMLGEKVLTKITDRTDYKINLQFLSSGIYILEVSNGQKNIRKIIVKE</sequence>
<keyword evidence="3" id="KW-1133">Transmembrane helix</keyword>
<dbReference type="InterPro" id="IPR049283">
    <property type="entry name" value="DUF6851"/>
</dbReference>
<dbReference type="NCBIfam" id="TIGR04183">
    <property type="entry name" value="Por_Secre_tail"/>
    <property type="match status" value="1"/>
</dbReference>
<dbReference type="OrthoDB" id="9780455at2"/>
<proteinExistence type="predicted"/>
<organism evidence="7 8">
    <name type="scientific">Wenyingzhuangia marina</name>
    <dbReference type="NCBI Taxonomy" id="1195760"/>
    <lineage>
        <taxon>Bacteria</taxon>
        <taxon>Pseudomonadati</taxon>
        <taxon>Bacteroidota</taxon>
        <taxon>Flavobacteriia</taxon>
        <taxon>Flavobacteriales</taxon>
        <taxon>Flavobacteriaceae</taxon>
        <taxon>Wenyingzhuangia</taxon>
    </lineage>
</organism>
<feature type="domain" description="Secretion system C-terminal sorting" evidence="5">
    <location>
        <begin position="1284"/>
        <end position="1357"/>
    </location>
</feature>
<dbReference type="Pfam" id="PF21167">
    <property type="entry name" value="DUF6851"/>
    <property type="match status" value="1"/>
</dbReference>
<evidence type="ECO:0000313" key="7">
    <source>
        <dbReference type="EMBL" id="SHH69716.1"/>
    </source>
</evidence>
<dbReference type="SUPFAM" id="SSF48317">
    <property type="entry name" value="Acid phosphatase/Vanadium-dependent haloperoxidase"/>
    <property type="match status" value="1"/>
</dbReference>
<dbReference type="InterPro" id="IPR026444">
    <property type="entry name" value="Secre_tail"/>
</dbReference>
<dbReference type="Proteomes" id="UP000184109">
    <property type="component" value="Unassembled WGS sequence"/>
</dbReference>
<dbReference type="Gene3D" id="1.10.606.10">
    <property type="entry name" value="Vanadium-containing Chloroperoxidase, domain 2"/>
    <property type="match status" value="1"/>
</dbReference>
<dbReference type="SUPFAM" id="SSF69318">
    <property type="entry name" value="Integrin alpha N-terminal domain"/>
    <property type="match status" value="1"/>
</dbReference>
<dbReference type="PANTHER" id="PTHR16026">
    <property type="entry name" value="CARTILAGE ACIDIC PROTEIN 1"/>
    <property type="match status" value="1"/>
</dbReference>
<evidence type="ECO:0000256" key="3">
    <source>
        <dbReference type="SAM" id="Phobius"/>
    </source>
</evidence>
<evidence type="ECO:0000256" key="1">
    <source>
        <dbReference type="ARBA" id="ARBA00022729"/>
    </source>
</evidence>
<evidence type="ECO:0000256" key="2">
    <source>
        <dbReference type="SAM" id="MobiDB-lite"/>
    </source>
</evidence>
<accession>A0A1M5V3D6</accession>
<dbReference type="GO" id="GO:0004601">
    <property type="term" value="F:peroxidase activity"/>
    <property type="evidence" value="ECO:0007669"/>
    <property type="project" value="InterPro"/>
</dbReference>
<keyword evidence="3" id="KW-0812">Transmembrane</keyword>
<feature type="domain" description="DUF6851" evidence="6">
    <location>
        <begin position="685"/>
        <end position="835"/>
    </location>
</feature>
<keyword evidence="8" id="KW-1185">Reference proteome</keyword>
<gene>
    <name evidence="7" type="ORF">SAMN05444281_1470</name>
</gene>
<feature type="transmembrane region" description="Helical" evidence="3">
    <location>
        <begin position="7"/>
        <end position="25"/>
    </location>
</feature>
<dbReference type="InterPro" id="IPR036938">
    <property type="entry name" value="PAP2/HPO_sf"/>
</dbReference>
<dbReference type="Pfam" id="PF13517">
    <property type="entry name" value="FG-GAP_3"/>
    <property type="match status" value="2"/>
</dbReference>
<dbReference type="STRING" id="1195760.SAMN05444281_1470"/>
<evidence type="ECO:0000259" key="4">
    <source>
        <dbReference type="Pfam" id="PF07593"/>
    </source>
</evidence>
<dbReference type="Pfam" id="PF18962">
    <property type="entry name" value="Por_Secre_tail"/>
    <property type="match status" value="1"/>
</dbReference>
<reference evidence="8" key="1">
    <citation type="submission" date="2016-11" db="EMBL/GenBank/DDBJ databases">
        <authorList>
            <person name="Varghese N."/>
            <person name="Submissions S."/>
        </authorList>
    </citation>
    <scope>NUCLEOTIDE SEQUENCE [LARGE SCALE GENOMIC DNA]</scope>
    <source>
        <strain evidence="8">DSM 100572</strain>
    </source>
</reference>
<dbReference type="Gene3D" id="2.130.10.130">
    <property type="entry name" value="Integrin alpha, N-terminal"/>
    <property type="match status" value="2"/>
</dbReference>
<dbReference type="InterPro" id="IPR027039">
    <property type="entry name" value="Crtac1"/>
</dbReference>
<dbReference type="InterPro" id="IPR016119">
    <property type="entry name" value="Br/Cl_peroxidase_C"/>
</dbReference>
<dbReference type="InterPro" id="IPR011519">
    <property type="entry name" value="UnbV_ASPIC"/>
</dbReference>
<evidence type="ECO:0000313" key="8">
    <source>
        <dbReference type="Proteomes" id="UP000184109"/>
    </source>
</evidence>
<keyword evidence="1" id="KW-0732">Signal</keyword>
<dbReference type="EMBL" id="FQXQ01000003">
    <property type="protein sequence ID" value="SHH69716.1"/>
    <property type="molecule type" value="Genomic_DNA"/>
</dbReference>
<dbReference type="CDD" id="cd03398">
    <property type="entry name" value="PAP2_haloperoxidase"/>
    <property type="match status" value="1"/>
</dbReference>
<evidence type="ECO:0000259" key="6">
    <source>
        <dbReference type="Pfam" id="PF21167"/>
    </source>
</evidence>